<feature type="region of interest" description="Disordered" evidence="1">
    <location>
        <begin position="50"/>
        <end position="69"/>
    </location>
</feature>
<dbReference type="EMBL" id="JADCNL010000012">
    <property type="protein sequence ID" value="KAG0457218.1"/>
    <property type="molecule type" value="Genomic_DNA"/>
</dbReference>
<sequence>MLEPIDPRFKSHDRYGCEGEQGEAIQRLIMQAWKNFVAASPSLAIGPYISKSSSEADRHEGHWAARCDR</sequence>
<comment type="caution">
    <text evidence="3">The sequence shown here is derived from an EMBL/GenBank/DDBJ whole genome shotgun (WGS) entry which is preliminary data.</text>
</comment>
<name>A0A835PZS9_VANPL</name>
<organism evidence="3 5">
    <name type="scientific">Vanilla planifolia</name>
    <name type="common">Vanilla</name>
    <dbReference type="NCBI Taxonomy" id="51239"/>
    <lineage>
        <taxon>Eukaryota</taxon>
        <taxon>Viridiplantae</taxon>
        <taxon>Streptophyta</taxon>
        <taxon>Embryophyta</taxon>
        <taxon>Tracheophyta</taxon>
        <taxon>Spermatophyta</taxon>
        <taxon>Magnoliopsida</taxon>
        <taxon>Liliopsida</taxon>
        <taxon>Asparagales</taxon>
        <taxon>Orchidaceae</taxon>
        <taxon>Vanilloideae</taxon>
        <taxon>Vanilleae</taxon>
        <taxon>Vanilla</taxon>
    </lineage>
</organism>
<protein>
    <submittedName>
        <fullName evidence="3">Uncharacterized protein</fullName>
    </submittedName>
</protein>
<feature type="compositionally biased region" description="Basic and acidic residues" evidence="1">
    <location>
        <begin position="54"/>
        <end position="69"/>
    </location>
</feature>
<proteinExistence type="predicted"/>
<gene>
    <name evidence="3" type="ORF">HPP92_022035</name>
    <name evidence="2" type="ORF">HPP92_022375</name>
</gene>
<evidence type="ECO:0000313" key="4">
    <source>
        <dbReference type="Proteomes" id="UP000636800"/>
    </source>
</evidence>
<dbReference type="Proteomes" id="UP000639772">
    <property type="component" value="Chromosome 12"/>
</dbReference>
<dbReference type="AlphaFoldDB" id="A0A835PZS9"/>
<dbReference type="Proteomes" id="UP000636800">
    <property type="component" value="Chromosome 12"/>
</dbReference>
<evidence type="ECO:0000256" key="1">
    <source>
        <dbReference type="SAM" id="MobiDB-lite"/>
    </source>
</evidence>
<accession>A0A835PZS9</accession>
<evidence type="ECO:0000313" key="2">
    <source>
        <dbReference type="EMBL" id="KAG0457218.1"/>
    </source>
</evidence>
<keyword evidence="4" id="KW-1185">Reference proteome</keyword>
<evidence type="ECO:0000313" key="3">
    <source>
        <dbReference type="EMBL" id="KAG0458907.1"/>
    </source>
</evidence>
<dbReference type="EMBL" id="JADCNM010000012">
    <property type="protein sequence ID" value="KAG0458907.1"/>
    <property type="molecule type" value="Genomic_DNA"/>
</dbReference>
<reference evidence="4 5" key="1">
    <citation type="journal article" date="2020" name="Nat. Food">
        <title>A phased Vanilla planifolia genome enables genetic improvement of flavour and production.</title>
        <authorList>
            <person name="Hasing T."/>
            <person name="Tang H."/>
            <person name="Brym M."/>
            <person name="Khazi F."/>
            <person name="Huang T."/>
            <person name="Chambers A.H."/>
        </authorList>
    </citation>
    <scope>NUCLEOTIDE SEQUENCE [LARGE SCALE GENOMIC DNA]</scope>
    <source>
        <tissue evidence="3">Leaf</tissue>
    </source>
</reference>
<evidence type="ECO:0000313" key="5">
    <source>
        <dbReference type="Proteomes" id="UP000639772"/>
    </source>
</evidence>